<dbReference type="Proteomes" id="UP000015100">
    <property type="component" value="Unassembled WGS sequence"/>
</dbReference>
<keyword evidence="1" id="KW-0800">Toxin</keyword>
<dbReference type="SUPFAM" id="SSF56399">
    <property type="entry name" value="ADP-ribosylation"/>
    <property type="match status" value="1"/>
</dbReference>
<name>S8A685_DACHA</name>
<dbReference type="eggNOG" id="ENOG502SU8V">
    <property type="taxonomic scope" value="Eukaryota"/>
</dbReference>
<dbReference type="InterPro" id="IPR001144">
    <property type="entry name" value="Enterotoxin_A"/>
</dbReference>
<dbReference type="EMBL" id="AQGS01000575">
    <property type="protein sequence ID" value="EPS38304.1"/>
    <property type="molecule type" value="Genomic_DNA"/>
</dbReference>
<feature type="chain" id="PRO_5004547541" description="Enterotoxin" evidence="5">
    <location>
        <begin position="20"/>
        <end position="288"/>
    </location>
</feature>
<keyword evidence="2 5" id="KW-0732">Signal</keyword>
<dbReference type="Pfam" id="PF01375">
    <property type="entry name" value="Enterotoxin_a"/>
    <property type="match status" value="1"/>
</dbReference>
<organism evidence="6 7">
    <name type="scientific">Dactylellina haptotyla (strain CBS 200.50)</name>
    <name type="common">Nematode-trapping fungus</name>
    <name type="synonym">Monacrosporium haptotylum</name>
    <dbReference type="NCBI Taxonomy" id="1284197"/>
    <lineage>
        <taxon>Eukaryota</taxon>
        <taxon>Fungi</taxon>
        <taxon>Dikarya</taxon>
        <taxon>Ascomycota</taxon>
        <taxon>Pezizomycotina</taxon>
        <taxon>Orbiliomycetes</taxon>
        <taxon>Orbiliales</taxon>
        <taxon>Orbiliaceae</taxon>
        <taxon>Dactylellina</taxon>
    </lineage>
</organism>
<gene>
    <name evidence="6" type="ORF">H072_8075</name>
</gene>
<evidence type="ECO:0008006" key="8">
    <source>
        <dbReference type="Google" id="ProtNLM"/>
    </source>
</evidence>
<evidence type="ECO:0000256" key="1">
    <source>
        <dbReference type="ARBA" id="ARBA00022656"/>
    </source>
</evidence>
<evidence type="ECO:0000256" key="3">
    <source>
        <dbReference type="ARBA" id="ARBA00023026"/>
    </source>
</evidence>
<evidence type="ECO:0000256" key="5">
    <source>
        <dbReference type="SAM" id="SignalP"/>
    </source>
</evidence>
<keyword evidence="4" id="KW-1015">Disulfide bond</keyword>
<proteinExistence type="predicted"/>
<keyword evidence="7" id="KW-1185">Reference proteome</keyword>
<reference evidence="6 7" key="1">
    <citation type="journal article" date="2013" name="PLoS Genet.">
        <title>Genomic mechanisms accounting for the adaptation to parasitism in nematode-trapping fungi.</title>
        <authorList>
            <person name="Meerupati T."/>
            <person name="Andersson K.M."/>
            <person name="Friman E."/>
            <person name="Kumar D."/>
            <person name="Tunlid A."/>
            <person name="Ahren D."/>
        </authorList>
    </citation>
    <scope>NUCLEOTIDE SEQUENCE [LARGE SCALE GENOMIC DNA]</scope>
    <source>
        <strain evidence="6 7">CBS 200.50</strain>
    </source>
</reference>
<dbReference type="HOGENOM" id="CLU_966501_0_0_1"/>
<evidence type="ECO:0000313" key="7">
    <source>
        <dbReference type="Proteomes" id="UP000015100"/>
    </source>
</evidence>
<dbReference type="Gene3D" id="3.90.210.10">
    <property type="entry name" value="Heat-Labile Enterotoxin, subunit A"/>
    <property type="match status" value="1"/>
</dbReference>
<feature type="signal peptide" evidence="5">
    <location>
        <begin position="1"/>
        <end position="19"/>
    </location>
</feature>
<evidence type="ECO:0000313" key="6">
    <source>
        <dbReference type="EMBL" id="EPS38304.1"/>
    </source>
</evidence>
<dbReference type="OrthoDB" id="4928190at2759"/>
<evidence type="ECO:0000256" key="4">
    <source>
        <dbReference type="ARBA" id="ARBA00023157"/>
    </source>
</evidence>
<reference evidence="7" key="2">
    <citation type="submission" date="2013-04" db="EMBL/GenBank/DDBJ databases">
        <title>Genomic mechanisms accounting for the adaptation to parasitism in nematode-trapping fungi.</title>
        <authorList>
            <person name="Ahren D.G."/>
        </authorList>
    </citation>
    <scope>NUCLEOTIDE SEQUENCE [LARGE SCALE GENOMIC DNA]</scope>
    <source>
        <strain evidence="7">CBS 200.50</strain>
    </source>
</reference>
<dbReference type="GO" id="GO:0090729">
    <property type="term" value="F:toxin activity"/>
    <property type="evidence" value="ECO:0007669"/>
    <property type="project" value="UniProtKB-KW"/>
</dbReference>
<protein>
    <recommendedName>
        <fullName evidence="8">Enterotoxin</fullName>
    </recommendedName>
</protein>
<sequence>MPNLITWTILVFSISPIYAAPAFETLLGSTSESASVDLEGRFWRGERGRTPKDIEKAGGFSSHGLDVMMGKAKLANKDNVKDQYIAGCSLFEHAKALNRPSDQYVSVSESPMIAHRFAIGELGRSEGPYYLYRVFPGELAIDVNASLKDKSPFKDQKEHAVAGHIPFDRIEGWYEIPGPSRGVIYTGQEWADKQKAKPKGGALLRIKDGVKFHENKKFKKDYYHEKPGGAHPELAGIDEKSRDPSLAQKFASFFAEAAPQDKATKVYNKIFMDDKDKKKSFLSGGGLW</sequence>
<dbReference type="AlphaFoldDB" id="S8A685"/>
<keyword evidence="3" id="KW-0843">Virulence</keyword>
<accession>S8A685</accession>
<evidence type="ECO:0000256" key="2">
    <source>
        <dbReference type="ARBA" id="ARBA00022729"/>
    </source>
</evidence>
<comment type="caution">
    <text evidence="6">The sequence shown here is derived from an EMBL/GenBank/DDBJ whole genome shotgun (WGS) entry which is preliminary data.</text>
</comment>